<reference evidence="3" key="1">
    <citation type="submission" date="2020-11" db="EMBL/GenBank/DDBJ databases">
        <authorList>
            <consortium name="DOE Joint Genome Institute"/>
            <person name="Ahrendt S."/>
            <person name="Riley R."/>
            <person name="Andreopoulos W."/>
            <person name="Labutti K."/>
            <person name="Pangilinan J."/>
            <person name="Ruiz-Duenas F.J."/>
            <person name="Barrasa J.M."/>
            <person name="Sanchez-Garcia M."/>
            <person name="Camarero S."/>
            <person name="Miyauchi S."/>
            <person name="Serrano A."/>
            <person name="Linde D."/>
            <person name="Babiker R."/>
            <person name="Drula E."/>
            <person name="Ayuso-Fernandez I."/>
            <person name="Pacheco R."/>
            <person name="Padilla G."/>
            <person name="Ferreira P."/>
            <person name="Barriuso J."/>
            <person name="Kellner H."/>
            <person name="Castanera R."/>
            <person name="Alfaro M."/>
            <person name="Ramirez L."/>
            <person name="Pisabarro A.G."/>
            <person name="Kuo A."/>
            <person name="Tritt A."/>
            <person name="Lipzen A."/>
            <person name="He G."/>
            <person name="Yan M."/>
            <person name="Ng V."/>
            <person name="Cullen D."/>
            <person name="Martin F."/>
            <person name="Rosso M.-N."/>
            <person name="Henrissat B."/>
            <person name="Hibbett D."/>
            <person name="Martinez A.T."/>
            <person name="Grigoriev I.V."/>
        </authorList>
    </citation>
    <scope>NUCLEOTIDE SEQUENCE</scope>
    <source>
        <strain evidence="3">CBS 506.95</strain>
    </source>
</reference>
<evidence type="ECO:0000256" key="2">
    <source>
        <dbReference type="SAM" id="Phobius"/>
    </source>
</evidence>
<protein>
    <submittedName>
        <fullName evidence="3">Uncharacterized protein</fullName>
    </submittedName>
</protein>
<proteinExistence type="predicted"/>
<comment type="caution">
    <text evidence="3">The sequence shown here is derived from an EMBL/GenBank/DDBJ whole genome shotgun (WGS) entry which is preliminary data.</text>
</comment>
<dbReference type="EMBL" id="MU157946">
    <property type="protein sequence ID" value="KAF9522428.1"/>
    <property type="molecule type" value="Genomic_DNA"/>
</dbReference>
<dbReference type="AlphaFoldDB" id="A0A9P6E4I5"/>
<organism evidence="3 4">
    <name type="scientific">Crepidotus variabilis</name>
    <dbReference type="NCBI Taxonomy" id="179855"/>
    <lineage>
        <taxon>Eukaryota</taxon>
        <taxon>Fungi</taxon>
        <taxon>Dikarya</taxon>
        <taxon>Basidiomycota</taxon>
        <taxon>Agaricomycotina</taxon>
        <taxon>Agaricomycetes</taxon>
        <taxon>Agaricomycetidae</taxon>
        <taxon>Agaricales</taxon>
        <taxon>Agaricineae</taxon>
        <taxon>Crepidotaceae</taxon>
        <taxon>Crepidotus</taxon>
    </lineage>
</organism>
<dbReference type="OrthoDB" id="3260408at2759"/>
<gene>
    <name evidence="3" type="ORF">CPB83DRAFT_911338</name>
</gene>
<evidence type="ECO:0000256" key="1">
    <source>
        <dbReference type="SAM" id="MobiDB-lite"/>
    </source>
</evidence>
<feature type="region of interest" description="Disordered" evidence="1">
    <location>
        <begin position="493"/>
        <end position="514"/>
    </location>
</feature>
<evidence type="ECO:0000313" key="4">
    <source>
        <dbReference type="Proteomes" id="UP000807306"/>
    </source>
</evidence>
<keyword evidence="2" id="KW-1133">Transmembrane helix</keyword>
<name>A0A9P6E4I5_9AGAR</name>
<accession>A0A9P6E4I5</accession>
<feature type="compositionally biased region" description="Low complexity" evidence="1">
    <location>
        <begin position="15"/>
        <end position="25"/>
    </location>
</feature>
<keyword evidence="2" id="KW-0472">Membrane</keyword>
<feature type="transmembrane region" description="Helical" evidence="2">
    <location>
        <begin position="77"/>
        <end position="95"/>
    </location>
</feature>
<dbReference type="Proteomes" id="UP000807306">
    <property type="component" value="Unassembled WGS sequence"/>
</dbReference>
<evidence type="ECO:0000313" key="3">
    <source>
        <dbReference type="EMBL" id="KAF9522428.1"/>
    </source>
</evidence>
<feature type="region of interest" description="Disordered" evidence="1">
    <location>
        <begin position="1"/>
        <end position="70"/>
    </location>
</feature>
<sequence>MVVNRKQPVAPAPPVSRSSSSQAVPTKKQTKISNASVESKSTVSNGNASKSSKSKVQDASNKSRAKAKAKARKSRSLIDRIFLLVLTSFTLYTFYACRPNPLFSGQSPYSVEPALCRSMATYRKHILEPYILPPLRHTLTLTQRISEPYISEARIHLEPYLKPVHQTVDAVSPHVKATIKTTKKVWKDTLVPLYTGTLKPYYDTAILPRYRRYIKPRLVPLQAKVEQYIAYYIFNPIRTKTNLVLLHLHHFYVSNLEPYVRATKPHLQRAWTSTTTLASQAFHGYQTHLHPWLLKTWVQVRPHLYVLWKQAKIVVIHVLEITGKTLRKATQETGVYRRQYVDPHLLRIWDKVVDPKEEASSPSGRVTPDAKETRVRLEDDLRDTTEGGLTVTAVPEPTSLVGSTSISSWSSIIATPSRAEPEVATPEVTPVVQETTLIPAPVSSATHIPVAPKIGAYDDSSTLTSSESHVDHGTSVVKSSVESTVAADIVETETTSVDSPPSTIAPSETVPPVADSRETAASVELPKEAETIPRTTLLSEPIADSDGDLDDFLNELGVGQGPSQAPVVEESDEDFLEDAAPPQPTLTEEERLAKVAEKRAEIVGRHENWFTKIHAKIAEGSGELVKTLQNMRDEAAAEVRRLGSDRAAKAAGKEATQDPKFLYNVQQDGERLIKGLEGYLKKAEGRSVDWKLESGAVPDADIDRIKEYLIKREKDKFDDLSQKVESKFTEKVNGMKTAVHNWYVALKDREAQIVLGVAAQVHAISTKAQEDLSMDYAWLDDVTYYDWQNYHDLMRLSDKFQETVRMIANGTSTDPPSPTDPVVAALDGLDKELGDVISGFTLSLTKVLAHGVAIYSTRPMSDAGEDGFFSIKDGQRRMDDLRGVDLGKVELKKDTVGSIPLKGGAVEDKKQIASKSPDLIGTMPIPPPPVETLVDDAAADASKVVIGKDKLQVEQSLKDIPLEPPVVLHEEL</sequence>
<feature type="compositionally biased region" description="Polar residues" evidence="1">
    <location>
        <begin position="31"/>
        <end position="48"/>
    </location>
</feature>
<keyword evidence="4" id="KW-1185">Reference proteome</keyword>
<keyword evidence="2" id="KW-0812">Transmembrane</keyword>
<feature type="compositionally biased region" description="Polar residues" evidence="1">
    <location>
        <begin position="493"/>
        <end position="506"/>
    </location>
</feature>